<keyword evidence="1" id="KW-1133">Transmembrane helix</keyword>
<sequence length="158" mass="16815">MSGEAGIGYARIGPWSVPWHRAWWLTGVLTAEAALAFAVRTPVDVDGTATGFVSLALALYFWVYGQWRRLFYPEIASSSAQHWLVMLFALILALVLAPLRAGPDGCGGPIGTLIPWFGDNPPGHCSSDLGERTAQLVLLGLLAVPLAVSTAINRAVDG</sequence>
<accession>A0A7W9MGD5</accession>
<evidence type="ECO:0000313" key="2">
    <source>
        <dbReference type="EMBL" id="MBB5819431.1"/>
    </source>
</evidence>
<dbReference type="RefSeq" id="WP_184538526.1">
    <property type="nucleotide sequence ID" value="NZ_JACHMP010000001.1"/>
</dbReference>
<gene>
    <name evidence="2" type="ORF">F4562_002493</name>
</gene>
<protein>
    <submittedName>
        <fullName evidence="2">Uncharacterized protein</fullName>
    </submittedName>
</protein>
<dbReference type="EMBL" id="JACHMP010000001">
    <property type="protein sequence ID" value="MBB5819431.1"/>
    <property type="molecule type" value="Genomic_DNA"/>
</dbReference>
<keyword evidence="3" id="KW-1185">Reference proteome</keyword>
<organism evidence="2 3">
    <name type="scientific">Streptosporangium becharense</name>
    <dbReference type="NCBI Taxonomy" id="1816182"/>
    <lineage>
        <taxon>Bacteria</taxon>
        <taxon>Bacillati</taxon>
        <taxon>Actinomycetota</taxon>
        <taxon>Actinomycetes</taxon>
        <taxon>Streptosporangiales</taxon>
        <taxon>Streptosporangiaceae</taxon>
        <taxon>Streptosporangium</taxon>
    </lineage>
</organism>
<proteinExistence type="predicted"/>
<feature type="transmembrane region" description="Helical" evidence="1">
    <location>
        <begin position="136"/>
        <end position="156"/>
    </location>
</feature>
<evidence type="ECO:0000256" key="1">
    <source>
        <dbReference type="SAM" id="Phobius"/>
    </source>
</evidence>
<feature type="transmembrane region" description="Helical" evidence="1">
    <location>
        <begin position="45"/>
        <end position="63"/>
    </location>
</feature>
<comment type="caution">
    <text evidence="2">The sequence shown here is derived from an EMBL/GenBank/DDBJ whole genome shotgun (WGS) entry which is preliminary data.</text>
</comment>
<name>A0A7W9MGD5_9ACTN</name>
<evidence type="ECO:0000313" key="3">
    <source>
        <dbReference type="Proteomes" id="UP000540685"/>
    </source>
</evidence>
<feature type="transmembrane region" description="Helical" evidence="1">
    <location>
        <begin position="83"/>
        <end position="101"/>
    </location>
</feature>
<keyword evidence="1" id="KW-0472">Membrane</keyword>
<dbReference type="AlphaFoldDB" id="A0A7W9MGD5"/>
<reference evidence="2 3" key="1">
    <citation type="submission" date="2020-08" db="EMBL/GenBank/DDBJ databases">
        <title>Sequencing the genomes of 1000 actinobacteria strains.</title>
        <authorList>
            <person name="Klenk H.-P."/>
        </authorList>
    </citation>
    <scope>NUCLEOTIDE SEQUENCE [LARGE SCALE GENOMIC DNA]</scope>
    <source>
        <strain evidence="2 3">DSM 46887</strain>
    </source>
</reference>
<dbReference type="Proteomes" id="UP000540685">
    <property type="component" value="Unassembled WGS sequence"/>
</dbReference>
<keyword evidence="1" id="KW-0812">Transmembrane</keyword>
<feature type="transmembrane region" description="Helical" evidence="1">
    <location>
        <begin position="21"/>
        <end position="39"/>
    </location>
</feature>